<dbReference type="AlphaFoldDB" id="A0A151JYT2"/>
<sequence>FFIEGNLTMDNYLVMLRDEIVPVIRNIVNQNFNDIEKAFDHVLYTKLIELLFQARVDEKDVRLRGIWIGCLTSPTLYNTFDESSSIDRLPPLLGNECVSKLL</sequence>
<keyword evidence="2" id="KW-1185">Reference proteome</keyword>
<evidence type="ECO:0000313" key="2">
    <source>
        <dbReference type="Proteomes" id="UP000078541"/>
    </source>
</evidence>
<reference evidence="1 2" key="1">
    <citation type="submission" date="2016-03" db="EMBL/GenBank/DDBJ databases">
        <title>Trachymyrmex septentrionalis WGS genome.</title>
        <authorList>
            <person name="Nygaard S."/>
            <person name="Hu H."/>
            <person name="Boomsma J."/>
            <person name="Zhang G."/>
        </authorList>
    </citation>
    <scope>NUCLEOTIDE SEQUENCE [LARGE SCALE GENOMIC DNA]</scope>
    <source>
        <strain evidence="1">Tsep2-gDNA-1</strain>
        <tissue evidence="1">Whole body</tissue>
    </source>
</reference>
<dbReference type="EMBL" id="KQ981451">
    <property type="protein sequence ID" value="KYN41598.1"/>
    <property type="molecule type" value="Genomic_DNA"/>
</dbReference>
<accession>A0A151JYT2</accession>
<organism evidence="1 2">
    <name type="scientific">Trachymyrmex septentrionalis</name>
    <dbReference type="NCBI Taxonomy" id="34720"/>
    <lineage>
        <taxon>Eukaryota</taxon>
        <taxon>Metazoa</taxon>
        <taxon>Ecdysozoa</taxon>
        <taxon>Arthropoda</taxon>
        <taxon>Hexapoda</taxon>
        <taxon>Insecta</taxon>
        <taxon>Pterygota</taxon>
        <taxon>Neoptera</taxon>
        <taxon>Endopterygota</taxon>
        <taxon>Hymenoptera</taxon>
        <taxon>Apocrita</taxon>
        <taxon>Aculeata</taxon>
        <taxon>Formicoidea</taxon>
        <taxon>Formicidae</taxon>
        <taxon>Myrmicinae</taxon>
        <taxon>Trachymyrmex</taxon>
    </lineage>
</organism>
<feature type="non-terminal residue" evidence="1">
    <location>
        <position position="1"/>
    </location>
</feature>
<protein>
    <submittedName>
        <fullName evidence="1">Uncharacterized protein</fullName>
    </submittedName>
</protein>
<dbReference type="Proteomes" id="UP000078541">
    <property type="component" value="Unassembled WGS sequence"/>
</dbReference>
<name>A0A151JYT2_9HYME</name>
<proteinExistence type="predicted"/>
<evidence type="ECO:0000313" key="1">
    <source>
        <dbReference type="EMBL" id="KYN41598.1"/>
    </source>
</evidence>
<gene>
    <name evidence="1" type="ORF">ALC56_03958</name>
</gene>